<dbReference type="Pfam" id="PF00201">
    <property type="entry name" value="UDPGT"/>
    <property type="match status" value="1"/>
</dbReference>
<dbReference type="FunFam" id="3.40.50.2000:FF:000057">
    <property type="entry name" value="Glycosyltransferase"/>
    <property type="match status" value="1"/>
</dbReference>
<proteinExistence type="inferred from homology"/>
<dbReference type="AlphaFoldDB" id="A0AAD6A260"/>
<keyword evidence="3 6" id="KW-0328">Glycosyltransferase</keyword>
<dbReference type="EMBL" id="JAMRDG010000001">
    <property type="protein sequence ID" value="KAJ3708224.1"/>
    <property type="molecule type" value="Genomic_DNA"/>
</dbReference>
<dbReference type="GO" id="GO:0080043">
    <property type="term" value="F:quercetin 3-O-glucosyltransferase activity"/>
    <property type="evidence" value="ECO:0007669"/>
    <property type="project" value="TreeGrafter"/>
</dbReference>
<evidence type="ECO:0000256" key="6">
    <source>
        <dbReference type="RuleBase" id="RU003718"/>
    </source>
</evidence>
<keyword evidence="9" id="KW-1185">Reference proteome</keyword>
<keyword evidence="2" id="KW-0216">Detoxification</keyword>
<dbReference type="InterPro" id="IPR035595">
    <property type="entry name" value="UDP_glycos_trans_CS"/>
</dbReference>
<organism evidence="8 9">
    <name type="scientific">Rhynchospora tenuis</name>
    <dbReference type="NCBI Taxonomy" id="198213"/>
    <lineage>
        <taxon>Eukaryota</taxon>
        <taxon>Viridiplantae</taxon>
        <taxon>Streptophyta</taxon>
        <taxon>Embryophyta</taxon>
        <taxon>Tracheophyta</taxon>
        <taxon>Spermatophyta</taxon>
        <taxon>Magnoliopsida</taxon>
        <taxon>Liliopsida</taxon>
        <taxon>Poales</taxon>
        <taxon>Cyperaceae</taxon>
        <taxon>Cyperoideae</taxon>
        <taxon>Rhynchosporeae</taxon>
        <taxon>Rhynchospora</taxon>
    </lineage>
</organism>
<dbReference type="InterPro" id="IPR002213">
    <property type="entry name" value="UDP_glucos_trans"/>
</dbReference>
<protein>
    <recommendedName>
        <fullName evidence="7">Glycosyltransferase</fullName>
        <ecNumber evidence="7">2.4.1.-</ecNumber>
    </recommendedName>
</protein>
<dbReference type="PANTHER" id="PTHR11926">
    <property type="entry name" value="GLUCOSYL/GLUCURONOSYL TRANSFERASES"/>
    <property type="match status" value="1"/>
</dbReference>
<dbReference type="PANTHER" id="PTHR11926:SF1553">
    <property type="entry name" value="GLYCOSYLTRANSFERASE"/>
    <property type="match status" value="1"/>
</dbReference>
<gene>
    <name evidence="8" type="ORF">LUZ61_011929</name>
</gene>
<name>A0AAD6A260_9POAL</name>
<keyword evidence="4 6" id="KW-0808">Transferase</keyword>
<accession>A0AAD6A260</accession>
<evidence type="ECO:0000256" key="7">
    <source>
        <dbReference type="RuleBase" id="RU362057"/>
    </source>
</evidence>
<dbReference type="PROSITE" id="PS00375">
    <property type="entry name" value="UDPGT"/>
    <property type="match status" value="1"/>
</dbReference>
<dbReference type="EC" id="2.4.1.-" evidence="7"/>
<evidence type="ECO:0000313" key="9">
    <source>
        <dbReference type="Proteomes" id="UP001210211"/>
    </source>
</evidence>
<reference evidence="8 9" key="1">
    <citation type="journal article" date="2022" name="Cell">
        <title>Repeat-based holocentromeres influence genome architecture and karyotype evolution.</title>
        <authorList>
            <person name="Hofstatter P.G."/>
            <person name="Thangavel G."/>
            <person name="Lux T."/>
            <person name="Neumann P."/>
            <person name="Vondrak T."/>
            <person name="Novak P."/>
            <person name="Zhang M."/>
            <person name="Costa L."/>
            <person name="Castellani M."/>
            <person name="Scott A."/>
            <person name="Toegelov H."/>
            <person name="Fuchs J."/>
            <person name="Mata-Sucre Y."/>
            <person name="Dias Y."/>
            <person name="Vanzela A.L.L."/>
            <person name="Huettel B."/>
            <person name="Almeida C.C.S."/>
            <person name="Simkova H."/>
            <person name="Souza G."/>
            <person name="Pedrosa-Harand A."/>
            <person name="Macas J."/>
            <person name="Mayer K.F.X."/>
            <person name="Houben A."/>
            <person name="Marques A."/>
        </authorList>
    </citation>
    <scope>NUCLEOTIDE SEQUENCE [LARGE SCALE GENOMIC DNA]</scope>
    <source>
        <strain evidence="8">RhyTen1mFocal</strain>
    </source>
</reference>
<evidence type="ECO:0000256" key="4">
    <source>
        <dbReference type="ARBA" id="ARBA00022679"/>
    </source>
</evidence>
<evidence type="ECO:0000256" key="2">
    <source>
        <dbReference type="ARBA" id="ARBA00022575"/>
    </source>
</evidence>
<comment type="caution">
    <text evidence="8">The sequence shown here is derived from an EMBL/GenBank/DDBJ whole genome shotgun (WGS) entry which is preliminary data.</text>
</comment>
<evidence type="ECO:0000256" key="5">
    <source>
        <dbReference type="ARBA" id="ARBA00058521"/>
    </source>
</evidence>
<comment type="similarity">
    <text evidence="1 6">Belongs to the UDP-glycosyltransferase family.</text>
</comment>
<dbReference type="GO" id="GO:0098754">
    <property type="term" value="P:detoxification"/>
    <property type="evidence" value="ECO:0007669"/>
    <property type="project" value="UniProtKB-ARBA"/>
</dbReference>
<evidence type="ECO:0000256" key="3">
    <source>
        <dbReference type="ARBA" id="ARBA00022676"/>
    </source>
</evidence>
<evidence type="ECO:0000256" key="1">
    <source>
        <dbReference type="ARBA" id="ARBA00009995"/>
    </source>
</evidence>
<dbReference type="Proteomes" id="UP001210211">
    <property type="component" value="Unassembled WGS sequence"/>
</dbReference>
<dbReference type="SUPFAM" id="SSF53756">
    <property type="entry name" value="UDP-Glycosyltransferase/glycogen phosphorylase"/>
    <property type="match status" value="1"/>
</dbReference>
<comment type="function">
    <text evidence="5">Involved in the detoxification of the Fusarium mycotoxin deoxynivalenol by the transfer of glucose from UDP-D-glucose to the hydroxyl group at C-3, forming deoxynivalenol-3-O-beta-D-glucoside.</text>
</comment>
<evidence type="ECO:0000313" key="8">
    <source>
        <dbReference type="EMBL" id="KAJ3708224.1"/>
    </source>
</evidence>
<dbReference type="CDD" id="cd03784">
    <property type="entry name" value="GT1_Gtf-like"/>
    <property type="match status" value="1"/>
</dbReference>
<dbReference type="FunFam" id="3.40.50.2000:FF:000019">
    <property type="entry name" value="Glycosyltransferase"/>
    <property type="match status" value="1"/>
</dbReference>
<dbReference type="GO" id="GO:0080044">
    <property type="term" value="F:quercetin 7-O-glucosyltransferase activity"/>
    <property type="evidence" value="ECO:0007669"/>
    <property type="project" value="TreeGrafter"/>
</dbReference>
<sequence>MEYQKDCAQISAHALIFPYPSQGHINPMLQFAKQLTTYGVRCTLATTRFTLSSTKPDPGPVHIAAISDGCDSSGFVEAGSIPVYLDRLVSFGSKTLKELLQSESSMGRPVDVLIYDSFCPWAAGVARVLRIATVAFFTQPCFVNSIYEYLWKNQIPLPIQHDLVKFPVSAELAPHELPSYVLGSGPKQGYAGMLLDQFKELDNADSILINSFHELEPQEADYMARTWDAKTIGPCIPTSYLDRRLDSDTKYGFHLFNPATSCMAWLDSKATNSVVYVSFGSMTSLTPIQMENIARGIYNAGKPFLWVVRSDEASKIPKGFIEMSKERGIIVPWASQLEILQHRAVGCFLTHCGWNSTLEAISLGVPMVAMPQSTDQPTNAKYIEAVWKVGLRVKAGEEGLVSAQEIERCVTEVLEGERCHEFQSNARKLSTSAKEAMGETASSTKNLVEFVRKFARPKKIENEVSAEIRTDLIV</sequence>
<dbReference type="Gene3D" id="3.40.50.2000">
    <property type="entry name" value="Glycogen Phosphorylase B"/>
    <property type="match status" value="2"/>
</dbReference>